<dbReference type="NCBIfam" id="TIGR01730">
    <property type="entry name" value="RND_mfp"/>
    <property type="match status" value="1"/>
</dbReference>
<evidence type="ECO:0000259" key="3">
    <source>
        <dbReference type="Pfam" id="PF25954"/>
    </source>
</evidence>
<evidence type="ECO:0000313" key="6">
    <source>
        <dbReference type="EMBL" id="GAA0875763.1"/>
    </source>
</evidence>
<dbReference type="Gene3D" id="2.40.30.170">
    <property type="match status" value="1"/>
</dbReference>
<comment type="caution">
    <text evidence="6">The sequence shown here is derived from an EMBL/GenBank/DDBJ whole genome shotgun (WGS) entry which is preliminary data.</text>
</comment>
<dbReference type="SUPFAM" id="SSF111369">
    <property type="entry name" value="HlyD-like secretion proteins"/>
    <property type="match status" value="1"/>
</dbReference>
<sequence>MKKVIIIFSVIGLSGLVGYKLFANKQEMQQNAKLSEITSDKIPVRVIHPENKSLDRQIQSDGTLEAITDLVVISETQGKILSVYKEKGDRVRKGDLLAQVENDLITAEVEAAKANLDKLTLDLNRFSKLYESDATTKRQIEEIQIGLKNAEAQYKSAKKRLDNTSIRATANGIINDDYVQEGAYISPGKKLYEIVDVSQLKLNVKLTVTEVLTLKEGDLAEITISAFPATRFSGKVTSIAAKADNALKYNVELSLTNQKEFTLKSGMYARAQFDWKDTTERTLLNRNAIVGSLQKPQVFIIDNNVAKLKDIQVGETTGDQVEVLSGVRSSDNVVLTGHINLKDGTKVEILN</sequence>
<organism evidence="6 7">
    <name type="scientific">Wandonia haliotis</name>
    <dbReference type="NCBI Taxonomy" id="574963"/>
    <lineage>
        <taxon>Bacteria</taxon>
        <taxon>Pseudomonadati</taxon>
        <taxon>Bacteroidota</taxon>
        <taxon>Flavobacteriia</taxon>
        <taxon>Flavobacteriales</taxon>
        <taxon>Crocinitomicaceae</taxon>
        <taxon>Wandonia</taxon>
    </lineage>
</organism>
<dbReference type="Gene3D" id="1.10.287.470">
    <property type="entry name" value="Helix hairpin bin"/>
    <property type="match status" value="1"/>
</dbReference>
<reference evidence="6 7" key="1">
    <citation type="journal article" date="2019" name="Int. J. Syst. Evol. Microbiol.">
        <title>The Global Catalogue of Microorganisms (GCM) 10K type strain sequencing project: providing services to taxonomists for standard genome sequencing and annotation.</title>
        <authorList>
            <consortium name="The Broad Institute Genomics Platform"/>
            <consortium name="The Broad Institute Genome Sequencing Center for Infectious Disease"/>
            <person name="Wu L."/>
            <person name="Ma J."/>
        </authorList>
    </citation>
    <scope>NUCLEOTIDE SEQUENCE [LARGE SCALE GENOMIC DNA]</scope>
    <source>
        <strain evidence="6 7">JCM 16083</strain>
    </source>
</reference>
<dbReference type="InterPro" id="IPR058792">
    <property type="entry name" value="Beta-barrel_RND_2"/>
</dbReference>
<dbReference type="Proteomes" id="UP001501126">
    <property type="component" value="Unassembled WGS sequence"/>
</dbReference>
<dbReference type="RefSeq" id="WP_343787588.1">
    <property type="nucleotide sequence ID" value="NZ_BAAAFH010000011.1"/>
</dbReference>
<protein>
    <submittedName>
        <fullName evidence="6">Efflux RND transporter periplasmic adaptor subunit</fullName>
    </submittedName>
</protein>
<feature type="coiled-coil region" evidence="2">
    <location>
        <begin position="97"/>
        <end position="167"/>
    </location>
</feature>
<evidence type="ECO:0000259" key="5">
    <source>
        <dbReference type="Pfam" id="PF25989"/>
    </source>
</evidence>
<dbReference type="EMBL" id="BAAAFH010000011">
    <property type="protein sequence ID" value="GAA0875763.1"/>
    <property type="molecule type" value="Genomic_DNA"/>
</dbReference>
<dbReference type="Gene3D" id="2.40.50.100">
    <property type="match status" value="1"/>
</dbReference>
<dbReference type="Pfam" id="PF25954">
    <property type="entry name" value="Beta-barrel_RND_2"/>
    <property type="match status" value="1"/>
</dbReference>
<feature type="domain" description="CzcB-like barrel-sandwich hybrid" evidence="4">
    <location>
        <begin position="71"/>
        <end position="196"/>
    </location>
</feature>
<evidence type="ECO:0000256" key="2">
    <source>
        <dbReference type="SAM" id="Coils"/>
    </source>
</evidence>
<accession>A0ABN1MR15</accession>
<evidence type="ECO:0000256" key="1">
    <source>
        <dbReference type="ARBA" id="ARBA00009477"/>
    </source>
</evidence>
<dbReference type="InterPro" id="IPR058637">
    <property type="entry name" value="YknX-like_C"/>
</dbReference>
<evidence type="ECO:0000313" key="7">
    <source>
        <dbReference type="Proteomes" id="UP001501126"/>
    </source>
</evidence>
<gene>
    <name evidence="6" type="ORF">GCM10009118_21720</name>
</gene>
<keyword evidence="7" id="KW-1185">Reference proteome</keyword>
<dbReference type="Pfam" id="PF25989">
    <property type="entry name" value="YknX_C"/>
    <property type="match status" value="1"/>
</dbReference>
<feature type="domain" description="YknX-like C-terminal permuted SH3-like" evidence="5">
    <location>
        <begin position="287"/>
        <end position="349"/>
    </location>
</feature>
<name>A0ABN1MR15_9FLAO</name>
<evidence type="ECO:0000259" key="4">
    <source>
        <dbReference type="Pfam" id="PF25973"/>
    </source>
</evidence>
<dbReference type="InterPro" id="IPR058647">
    <property type="entry name" value="BSH_CzcB-like"/>
</dbReference>
<feature type="domain" description="CusB-like beta-barrel" evidence="3">
    <location>
        <begin position="210"/>
        <end position="274"/>
    </location>
</feature>
<dbReference type="InterPro" id="IPR006143">
    <property type="entry name" value="RND_pump_MFP"/>
</dbReference>
<keyword evidence="2" id="KW-0175">Coiled coil</keyword>
<proteinExistence type="inferred from homology"/>
<comment type="similarity">
    <text evidence="1">Belongs to the membrane fusion protein (MFP) (TC 8.A.1) family.</text>
</comment>
<dbReference type="Gene3D" id="2.40.420.20">
    <property type="match status" value="1"/>
</dbReference>
<dbReference type="PANTHER" id="PTHR30469">
    <property type="entry name" value="MULTIDRUG RESISTANCE PROTEIN MDTA"/>
    <property type="match status" value="1"/>
</dbReference>
<dbReference type="PANTHER" id="PTHR30469:SF15">
    <property type="entry name" value="HLYD FAMILY OF SECRETION PROTEINS"/>
    <property type="match status" value="1"/>
</dbReference>
<dbReference type="Pfam" id="PF25973">
    <property type="entry name" value="BSH_CzcB"/>
    <property type="match status" value="1"/>
</dbReference>